<feature type="compositionally biased region" description="Basic residues" evidence="2">
    <location>
        <begin position="35"/>
        <end position="48"/>
    </location>
</feature>
<feature type="domain" description="RRM" evidence="3">
    <location>
        <begin position="66"/>
        <end position="137"/>
    </location>
</feature>
<accession>A0A0K9NLA1</accession>
<dbReference type="CDD" id="cd00590">
    <property type="entry name" value="RRM_SF"/>
    <property type="match status" value="1"/>
</dbReference>
<dbReference type="Gene3D" id="3.30.70.330">
    <property type="match status" value="1"/>
</dbReference>
<dbReference type="InterPro" id="IPR000504">
    <property type="entry name" value="RRM_dom"/>
</dbReference>
<dbReference type="SMART" id="SM00360">
    <property type="entry name" value="RRM"/>
    <property type="match status" value="1"/>
</dbReference>
<reference evidence="5" key="1">
    <citation type="journal article" date="2016" name="Nature">
        <title>The genome of the seagrass Zostera marina reveals angiosperm adaptation to the sea.</title>
        <authorList>
            <person name="Olsen J.L."/>
            <person name="Rouze P."/>
            <person name="Verhelst B."/>
            <person name="Lin Y.-C."/>
            <person name="Bayer T."/>
            <person name="Collen J."/>
            <person name="Dattolo E."/>
            <person name="De Paoli E."/>
            <person name="Dittami S."/>
            <person name="Maumus F."/>
            <person name="Michel G."/>
            <person name="Kersting A."/>
            <person name="Lauritano C."/>
            <person name="Lohaus R."/>
            <person name="Toepel M."/>
            <person name="Tonon T."/>
            <person name="Vanneste K."/>
            <person name="Amirebrahimi M."/>
            <person name="Brakel J."/>
            <person name="Bostroem C."/>
            <person name="Chovatia M."/>
            <person name="Grimwood J."/>
            <person name="Jenkins J.W."/>
            <person name="Jueterbock A."/>
            <person name="Mraz A."/>
            <person name="Stam W.T."/>
            <person name="Tice H."/>
            <person name="Bornberg-Bauer E."/>
            <person name="Green P.J."/>
            <person name="Pearson G.A."/>
            <person name="Procaccini G."/>
            <person name="Duarte C.M."/>
            <person name="Schmutz J."/>
            <person name="Reusch T.B.H."/>
            <person name="Van de Peer Y."/>
        </authorList>
    </citation>
    <scope>NUCLEOTIDE SEQUENCE [LARGE SCALE GENOMIC DNA]</scope>
    <source>
        <strain evidence="5">cv. Finnish</strain>
    </source>
</reference>
<gene>
    <name evidence="4" type="ORF">ZOSMA_91G00060</name>
</gene>
<comment type="caution">
    <text evidence="4">The sequence shown here is derived from an EMBL/GenBank/DDBJ whole genome shotgun (WGS) entry which is preliminary data.</text>
</comment>
<dbReference type="OrthoDB" id="1908804at2759"/>
<keyword evidence="1" id="KW-0694">RNA-binding</keyword>
<dbReference type="AlphaFoldDB" id="A0A0K9NLA1"/>
<evidence type="ECO:0000256" key="1">
    <source>
        <dbReference type="PROSITE-ProRule" id="PRU00176"/>
    </source>
</evidence>
<organism evidence="4 5">
    <name type="scientific">Zostera marina</name>
    <name type="common">Eelgrass</name>
    <dbReference type="NCBI Taxonomy" id="29655"/>
    <lineage>
        <taxon>Eukaryota</taxon>
        <taxon>Viridiplantae</taxon>
        <taxon>Streptophyta</taxon>
        <taxon>Embryophyta</taxon>
        <taxon>Tracheophyta</taxon>
        <taxon>Spermatophyta</taxon>
        <taxon>Magnoliopsida</taxon>
        <taxon>Liliopsida</taxon>
        <taxon>Zosteraceae</taxon>
        <taxon>Zostera</taxon>
    </lineage>
</organism>
<proteinExistence type="predicted"/>
<dbReference type="Pfam" id="PF00076">
    <property type="entry name" value="RRM_1"/>
    <property type="match status" value="1"/>
</dbReference>
<feature type="compositionally biased region" description="Basic and acidic residues" evidence="2">
    <location>
        <begin position="17"/>
        <end position="26"/>
    </location>
</feature>
<dbReference type="Proteomes" id="UP000036987">
    <property type="component" value="Unassembled WGS sequence"/>
</dbReference>
<evidence type="ECO:0000256" key="2">
    <source>
        <dbReference type="SAM" id="MobiDB-lite"/>
    </source>
</evidence>
<dbReference type="InterPro" id="IPR035979">
    <property type="entry name" value="RBD_domain_sf"/>
</dbReference>
<keyword evidence="5" id="KW-1185">Reference proteome</keyword>
<dbReference type="PROSITE" id="PS50102">
    <property type="entry name" value="RRM"/>
    <property type="match status" value="1"/>
</dbReference>
<evidence type="ECO:0000259" key="3">
    <source>
        <dbReference type="PROSITE" id="PS50102"/>
    </source>
</evidence>
<dbReference type="EMBL" id="LFYR01002138">
    <property type="protein sequence ID" value="KMZ56740.1"/>
    <property type="molecule type" value="Genomic_DNA"/>
</dbReference>
<dbReference type="InterPro" id="IPR012677">
    <property type="entry name" value="Nucleotide-bd_a/b_plait_sf"/>
</dbReference>
<dbReference type="STRING" id="29655.A0A0K9NLA1"/>
<dbReference type="SUPFAM" id="SSF54928">
    <property type="entry name" value="RNA-binding domain, RBD"/>
    <property type="match status" value="1"/>
</dbReference>
<protein>
    <recommendedName>
        <fullName evidence="3">RRM domain-containing protein</fullName>
    </recommendedName>
</protein>
<feature type="region of interest" description="Disordered" evidence="2">
    <location>
        <begin position="1"/>
        <end position="65"/>
    </location>
</feature>
<evidence type="ECO:0000313" key="4">
    <source>
        <dbReference type="EMBL" id="KMZ56740.1"/>
    </source>
</evidence>
<dbReference type="GO" id="GO:0003723">
    <property type="term" value="F:RNA binding"/>
    <property type="evidence" value="ECO:0007669"/>
    <property type="project" value="UniProtKB-UniRule"/>
</dbReference>
<evidence type="ECO:0000313" key="5">
    <source>
        <dbReference type="Proteomes" id="UP000036987"/>
    </source>
</evidence>
<sequence length="193" mass="21720">MPENTDRSSSGRKKRPRSEEGEKIEESLDNSIRNANRKKMKKTKRRRIQNPNFLPQPPQSASASPSMVLVSGLPEGCSVMALKYRFEMYGPISRTRIDGSEGFITYRSREAADSAVSASSDYITFHSQQVFVRHHQATEARSAMSNLLRSEIPLSKYGRSNKKLSSSTSISPTATNMLSRITRKIIVYDDDLL</sequence>
<name>A0A0K9NLA1_ZOSMR</name>